<evidence type="ECO:0000256" key="1">
    <source>
        <dbReference type="SAM" id="MobiDB-lite"/>
    </source>
</evidence>
<reference evidence="3" key="1">
    <citation type="journal article" date="2019" name="Int. J. Syst. Evol. Microbiol.">
        <title>The Global Catalogue of Microorganisms (GCM) 10K type strain sequencing project: providing services to taxonomists for standard genome sequencing and annotation.</title>
        <authorList>
            <consortium name="The Broad Institute Genomics Platform"/>
            <consortium name="The Broad Institute Genome Sequencing Center for Infectious Disease"/>
            <person name="Wu L."/>
            <person name="Ma J."/>
        </authorList>
    </citation>
    <scope>NUCLEOTIDE SEQUENCE [LARGE SCALE GENOMIC DNA]</scope>
    <source>
        <strain evidence="3">KLKA75</strain>
    </source>
</reference>
<accession>A0ABV9U7D3</accession>
<dbReference type="Proteomes" id="UP001595872">
    <property type="component" value="Unassembled WGS sequence"/>
</dbReference>
<dbReference type="RefSeq" id="WP_378261034.1">
    <property type="nucleotide sequence ID" value="NZ_JBHSIT010000010.1"/>
</dbReference>
<keyword evidence="3" id="KW-1185">Reference proteome</keyword>
<feature type="compositionally biased region" description="Basic and acidic residues" evidence="1">
    <location>
        <begin position="68"/>
        <end position="79"/>
    </location>
</feature>
<evidence type="ECO:0000313" key="3">
    <source>
        <dbReference type="Proteomes" id="UP001595872"/>
    </source>
</evidence>
<evidence type="ECO:0000313" key="2">
    <source>
        <dbReference type="EMBL" id="MFC4911779.1"/>
    </source>
</evidence>
<sequence>MNEDPGHMSDDPGHEPEHVDDKRFAPVTRDEDARGRTPDARPGEETGGTGMPGVKRRHPDTLPPTEEGVEHAERTDHSRRPPSQPL</sequence>
<proteinExistence type="predicted"/>
<feature type="compositionally biased region" description="Basic and acidic residues" evidence="1">
    <location>
        <begin position="1"/>
        <end position="44"/>
    </location>
</feature>
<comment type="caution">
    <text evidence="2">The sequence shown here is derived from an EMBL/GenBank/DDBJ whole genome shotgun (WGS) entry which is preliminary data.</text>
</comment>
<name>A0ABV9U7D3_9ACTN</name>
<gene>
    <name evidence="2" type="ORF">ACFPCY_31050</name>
</gene>
<feature type="region of interest" description="Disordered" evidence="1">
    <location>
        <begin position="1"/>
        <end position="86"/>
    </location>
</feature>
<protein>
    <submittedName>
        <fullName evidence="2">Uncharacterized protein</fullName>
    </submittedName>
</protein>
<dbReference type="EMBL" id="JBHSIT010000010">
    <property type="protein sequence ID" value="MFC4911779.1"/>
    <property type="molecule type" value="Genomic_DNA"/>
</dbReference>
<organism evidence="2 3">
    <name type="scientific">Actinomadura gamaensis</name>
    <dbReference type="NCBI Taxonomy" id="1763541"/>
    <lineage>
        <taxon>Bacteria</taxon>
        <taxon>Bacillati</taxon>
        <taxon>Actinomycetota</taxon>
        <taxon>Actinomycetes</taxon>
        <taxon>Streptosporangiales</taxon>
        <taxon>Thermomonosporaceae</taxon>
        <taxon>Actinomadura</taxon>
    </lineage>
</organism>